<name>A0ABC8V5C9_9AQUA</name>
<dbReference type="EMBL" id="CAUOFW020010501">
    <property type="protein sequence ID" value="CAK9188551.1"/>
    <property type="molecule type" value="Genomic_DNA"/>
</dbReference>
<comment type="similarity">
    <text evidence="6">Belongs to the major facilitator superfamily. Phosphate:H(+) symporter (TC 2.A.1.9) family.</text>
</comment>
<feature type="region of interest" description="Disordered" evidence="7">
    <location>
        <begin position="1"/>
        <end position="24"/>
    </location>
</feature>
<dbReference type="AlphaFoldDB" id="A0ABC8V5C9"/>
<evidence type="ECO:0000313" key="9">
    <source>
        <dbReference type="EMBL" id="CAK9188551.1"/>
    </source>
</evidence>
<accession>A0ABC8V5C9</accession>
<evidence type="ECO:0000256" key="8">
    <source>
        <dbReference type="SAM" id="Phobius"/>
    </source>
</evidence>
<evidence type="ECO:0000313" key="10">
    <source>
        <dbReference type="Proteomes" id="UP001642360"/>
    </source>
</evidence>
<keyword evidence="10" id="KW-1185">Reference proteome</keyword>
<evidence type="ECO:0000256" key="7">
    <source>
        <dbReference type="SAM" id="MobiDB-lite"/>
    </source>
</evidence>
<sequence length="615" mass="68947">MESEKNMAQNGEDEKREENTKKKKKLGGMRTMPFIVANEICDRFASAGSHVNLISYLTQELNLSLVKASNTLTYFGGISSFMPLLGALVADSFAGRFWTIVAGSIFYQLGLVSITISAILPQLRPPPCPTQENCIEASSLQLLPLYISFILTSFGAGGIRPCVITFAADQFDMSKSKVATRSWNFFNWYYFSLIVSILPALTVVVYIQDNVDWKWGFGIPTASFVVSIIAFLIGSPLYKKVKPAGSPLTRLAQVIVAAVRKRKLVAPADSGLLYENRELDAAISSYGRLLHTDEFKCLDRAAIVTDEDTKDSKKPNLWRLATVHRVEELKSIIRMLPIWGAGILLVASYSHQYSFQIQQARSMDRHFSHSSSFEIPPASLSIFSMITVLIGIAVYERVFVPIARRFTGNPVGVTCLQRMGIGYAICIVDSIVSALVEVKRKKVAAKYNLLDKPTATIPISVFWMLPQYCLDAIGDVFLSIGQMEFLYDQTPESMRSTAPALYWLALSAGNYIGTFMVSLIHKYTGKENNWIPNRNLNRGRLENYYLFGGGIQVITLIYYVIWAWFYTHKPLEEVKEEDVELAKEDVELAKEEVQPKQINDVNGIREIELARIETS</sequence>
<dbReference type="InterPro" id="IPR000109">
    <property type="entry name" value="POT_fam"/>
</dbReference>
<comment type="caution">
    <text evidence="9">The sequence shown here is derived from an EMBL/GenBank/DDBJ whole genome shotgun (WGS) entry which is preliminary data.</text>
</comment>
<evidence type="ECO:0000256" key="6">
    <source>
        <dbReference type="ARBA" id="ARBA00044504"/>
    </source>
</evidence>
<gene>
    <name evidence="9" type="ORF">ILEXP_LOCUS59232</name>
</gene>
<feature type="transmembrane region" description="Helical" evidence="8">
    <location>
        <begin position="501"/>
        <end position="524"/>
    </location>
</feature>
<dbReference type="Gene3D" id="1.20.1250.20">
    <property type="entry name" value="MFS general substrate transporter like domains"/>
    <property type="match status" value="1"/>
</dbReference>
<feature type="transmembrane region" description="Helical" evidence="8">
    <location>
        <begin position="188"/>
        <end position="207"/>
    </location>
</feature>
<keyword evidence="5 8" id="KW-0472">Membrane</keyword>
<evidence type="ECO:0000256" key="4">
    <source>
        <dbReference type="ARBA" id="ARBA00022989"/>
    </source>
</evidence>
<feature type="transmembrane region" description="Helical" evidence="8">
    <location>
        <begin position="375"/>
        <end position="395"/>
    </location>
</feature>
<evidence type="ECO:0000256" key="2">
    <source>
        <dbReference type="ARBA" id="ARBA00005982"/>
    </source>
</evidence>
<keyword evidence="4 8" id="KW-1133">Transmembrane helix</keyword>
<proteinExistence type="inferred from homology"/>
<comment type="subcellular location">
    <subcellularLocation>
        <location evidence="1">Membrane</location>
        <topology evidence="1">Multi-pass membrane protein</topology>
    </subcellularLocation>
</comment>
<feature type="transmembrane region" description="Helical" evidence="8">
    <location>
        <begin position="213"/>
        <end position="233"/>
    </location>
</feature>
<reference evidence="9 10" key="1">
    <citation type="submission" date="2024-02" db="EMBL/GenBank/DDBJ databases">
        <authorList>
            <person name="Vignale AGUSTIN F."/>
            <person name="Sosa J E."/>
            <person name="Modenutti C."/>
        </authorList>
    </citation>
    <scope>NUCLEOTIDE SEQUENCE [LARGE SCALE GENOMIC DNA]</scope>
</reference>
<evidence type="ECO:0000256" key="1">
    <source>
        <dbReference type="ARBA" id="ARBA00004141"/>
    </source>
</evidence>
<organism evidence="9 10">
    <name type="scientific">Ilex paraguariensis</name>
    <name type="common">yerba mate</name>
    <dbReference type="NCBI Taxonomy" id="185542"/>
    <lineage>
        <taxon>Eukaryota</taxon>
        <taxon>Viridiplantae</taxon>
        <taxon>Streptophyta</taxon>
        <taxon>Embryophyta</taxon>
        <taxon>Tracheophyta</taxon>
        <taxon>Spermatophyta</taxon>
        <taxon>Magnoliopsida</taxon>
        <taxon>eudicotyledons</taxon>
        <taxon>Gunneridae</taxon>
        <taxon>Pentapetalae</taxon>
        <taxon>asterids</taxon>
        <taxon>campanulids</taxon>
        <taxon>Aquifoliales</taxon>
        <taxon>Aquifoliaceae</taxon>
        <taxon>Ilex</taxon>
    </lineage>
</organism>
<evidence type="ECO:0000256" key="3">
    <source>
        <dbReference type="ARBA" id="ARBA00022692"/>
    </source>
</evidence>
<dbReference type="SUPFAM" id="SSF103473">
    <property type="entry name" value="MFS general substrate transporter"/>
    <property type="match status" value="1"/>
</dbReference>
<feature type="transmembrane region" description="Helical" evidence="8">
    <location>
        <begin position="72"/>
        <end position="90"/>
    </location>
</feature>
<feature type="transmembrane region" description="Helical" evidence="8">
    <location>
        <begin position="335"/>
        <end position="355"/>
    </location>
</feature>
<feature type="transmembrane region" description="Helical" evidence="8">
    <location>
        <begin position="544"/>
        <end position="565"/>
    </location>
</feature>
<evidence type="ECO:0008006" key="11">
    <source>
        <dbReference type="Google" id="ProtNLM"/>
    </source>
</evidence>
<dbReference type="GO" id="GO:0016020">
    <property type="term" value="C:membrane"/>
    <property type="evidence" value="ECO:0007669"/>
    <property type="project" value="UniProtKB-SubCell"/>
</dbReference>
<dbReference type="PANTHER" id="PTHR11654">
    <property type="entry name" value="OLIGOPEPTIDE TRANSPORTER-RELATED"/>
    <property type="match status" value="1"/>
</dbReference>
<dbReference type="Pfam" id="PF00854">
    <property type="entry name" value="PTR2"/>
    <property type="match status" value="1"/>
</dbReference>
<evidence type="ECO:0000256" key="5">
    <source>
        <dbReference type="ARBA" id="ARBA00023136"/>
    </source>
</evidence>
<feature type="transmembrane region" description="Helical" evidence="8">
    <location>
        <begin position="97"/>
        <end position="120"/>
    </location>
</feature>
<feature type="transmembrane region" description="Helical" evidence="8">
    <location>
        <begin position="145"/>
        <end position="167"/>
    </location>
</feature>
<keyword evidence="3 8" id="KW-0812">Transmembrane</keyword>
<comment type="similarity">
    <text evidence="2">Belongs to the major facilitator superfamily. Proton-dependent oligopeptide transporter (POT/PTR) (TC 2.A.17) family.</text>
</comment>
<dbReference type="InterPro" id="IPR036259">
    <property type="entry name" value="MFS_trans_sf"/>
</dbReference>
<protein>
    <recommendedName>
        <fullName evidence="11">NPF family transporter</fullName>
    </recommendedName>
</protein>
<dbReference type="Proteomes" id="UP001642360">
    <property type="component" value="Unassembled WGS sequence"/>
</dbReference>